<reference evidence="3" key="1">
    <citation type="journal article" date="2014" name="Int. J. Syst. Evol. Microbiol.">
        <title>Complete genome sequence of Corynebacterium casei LMG S-19264T (=DSM 44701T), isolated from a smear-ripened cheese.</title>
        <authorList>
            <consortium name="US DOE Joint Genome Institute (JGI-PGF)"/>
            <person name="Walter F."/>
            <person name="Albersmeier A."/>
            <person name="Kalinowski J."/>
            <person name="Ruckert C."/>
        </authorList>
    </citation>
    <scope>NUCLEOTIDE SEQUENCE</scope>
    <source>
        <strain evidence="3">JCM 4784</strain>
    </source>
</reference>
<name>A0A918ZBI7_9ACTN</name>
<gene>
    <name evidence="3" type="ORF">GCM10018785_12010</name>
</gene>
<evidence type="ECO:0000313" key="4">
    <source>
        <dbReference type="Proteomes" id="UP000608024"/>
    </source>
</evidence>
<evidence type="ECO:0000313" key="3">
    <source>
        <dbReference type="EMBL" id="GHE44026.1"/>
    </source>
</evidence>
<reference evidence="3" key="2">
    <citation type="submission" date="2020-09" db="EMBL/GenBank/DDBJ databases">
        <authorList>
            <person name="Sun Q."/>
            <person name="Ohkuma M."/>
        </authorList>
    </citation>
    <scope>NUCLEOTIDE SEQUENCE</scope>
    <source>
        <strain evidence="3">JCM 4784</strain>
    </source>
</reference>
<dbReference type="Proteomes" id="UP000608024">
    <property type="component" value="Unassembled WGS sequence"/>
</dbReference>
<feature type="chain" id="PRO_5037610044" evidence="2">
    <location>
        <begin position="19"/>
        <end position="340"/>
    </location>
</feature>
<feature type="region of interest" description="Disordered" evidence="1">
    <location>
        <begin position="26"/>
        <end position="83"/>
    </location>
</feature>
<comment type="caution">
    <text evidence="3">The sequence shown here is derived from an EMBL/GenBank/DDBJ whole genome shotgun (WGS) entry which is preliminary data.</text>
</comment>
<organism evidence="3 4">
    <name type="scientific">Streptomyces longispororuber</name>
    <dbReference type="NCBI Taxonomy" id="68230"/>
    <lineage>
        <taxon>Bacteria</taxon>
        <taxon>Bacillati</taxon>
        <taxon>Actinomycetota</taxon>
        <taxon>Actinomycetes</taxon>
        <taxon>Kitasatosporales</taxon>
        <taxon>Streptomycetaceae</taxon>
        <taxon>Streptomyces</taxon>
    </lineage>
</organism>
<dbReference type="AlphaFoldDB" id="A0A918ZBI7"/>
<evidence type="ECO:0000256" key="1">
    <source>
        <dbReference type="SAM" id="MobiDB-lite"/>
    </source>
</evidence>
<keyword evidence="4" id="KW-1185">Reference proteome</keyword>
<proteinExistence type="predicted"/>
<keyword evidence="2" id="KW-0732">Signal</keyword>
<accession>A0A918ZBI7</accession>
<feature type="compositionally biased region" description="Basic and acidic residues" evidence="1">
    <location>
        <begin position="33"/>
        <end position="54"/>
    </location>
</feature>
<dbReference type="EMBL" id="BNBT01000010">
    <property type="protein sequence ID" value="GHE44026.1"/>
    <property type="molecule type" value="Genomic_DNA"/>
</dbReference>
<evidence type="ECO:0000256" key="2">
    <source>
        <dbReference type="SAM" id="SignalP"/>
    </source>
</evidence>
<feature type="region of interest" description="Disordered" evidence="1">
    <location>
        <begin position="254"/>
        <end position="292"/>
    </location>
</feature>
<feature type="compositionally biased region" description="Basic and acidic residues" evidence="1">
    <location>
        <begin position="73"/>
        <end position="83"/>
    </location>
</feature>
<protein>
    <submittedName>
        <fullName evidence="3">ATP/GTP-binding protein</fullName>
    </submittedName>
</protein>
<feature type="signal peptide" evidence="2">
    <location>
        <begin position="1"/>
        <end position="18"/>
    </location>
</feature>
<sequence length="340" mass="35228">MLVVAGALSLAGALPALADPGWGNVDCSQHPHPGCELDAGKGREGGRKAPRLEGRGAAPRPRGGEGGGGGNGSRERDPNLARCAYERSDYEPPGPVVNAAYQEPAVSGAQLVAAAAPERVAEPGSAAQVADPRPGEEGAWYVYKCSSSGFRDAFYRPPVWIPDGFQDDAGGSPTPSPEQVAQRARGQLRLPPPAIRTNPPVEQLVGLPTWLWLARGAWRQVSASASVPGASVTAVARPSKVVWRLGDSSSLTCEGPGTPYDTRTRGKRGAVGARSASPDCGHTYRSSSAGQPGNAYAVSATVHWTVSWSGEGQSGAFPGLTTTADARFRVAESQALNTED</sequence>
<feature type="region of interest" description="Disordered" evidence="1">
    <location>
        <begin position="164"/>
        <end position="185"/>
    </location>
</feature>